<reference evidence="2 3" key="1">
    <citation type="submission" date="2014-03" db="EMBL/GenBank/DDBJ databases">
        <title>Genomics of Bifidobacteria.</title>
        <authorList>
            <person name="Ventura M."/>
            <person name="Milani C."/>
            <person name="Lugli G.A."/>
        </authorList>
    </citation>
    <scope>NUCLEOTIDE SEQUENCE [LARGE SCALE GENOMIC DNA]</scope>
    <source>
        <strain evidence="2 3">LMG 11591</strain>
    </source>
</reference>
<proteinExistence type="predicted"/>
<evidence type="ECO:0000313" key="3">
    <source>
        <dbReference type="Proteomes" id="UP000029052"/>
    </source>
</evidence>
<comment type="caution">
    <text evidence="2">The sequence shown here is derived from an EMBL/GenBank/DDBJ whole genome shotgun (WGS) entry which is preliminary data.</text>
</comment>
<keyword evidence="3" id="KW-1185">Reference proteome</keyword>
<name>A0A087B6D4_9BIFI</name>
<evidence type="ECO:0000313" key="2">
    <source>
        <dbReference type="EMBL" id="KFI66584.1"/>
    </source>
</evidence>
<dbReference type="PANTHER" id="PTHR40660:SF1">
    <property type="entry name" value="5'-PHOSPHATE OXIDASE PUTATIVE DOMAIN-CONTAINING PROTEIN-RELATED"/>
    <property type="match status" value="1"/>
</dbReference>
<dbReference type="InterPro" id="IPR012349">
    <property type="entry name" value="Split_barrel_FMN-bd"/>
</dbReference>
<dbReference type="SUPFAM" id="SSF50475">
    <property type="entry name" value="FMN-binding split barrel"/>
    <property type="match status" value="1"/>
</dbReference>
<dbReference type="InterPro" id="IPR011576">
    <property type="entry name" value="Pyridox_Oxase_N"/>
</dbReference>
<protein>
    <submittedName>
        <fullName evidence="2">Pyridoxamine 5'-phosphate oxidase</fullName>
    </submittedName>
</protein>
<gene>
    <name evidence="2" type="ORF">BMAGN_1494</name>
</gene>
<dbReference type="PANTHER" id="PTHR40660">
    <property type="entry name" value="5'-PHOSPHATE OXIDASE PUTATIVE DOMAIN-CONTAINING PROTEIN-RELATED"/>
    <property type="match status" value="1"/>
</dbReference>
<organism evidence="2 3">
    <name type="scientific">Bifidobacterium magnum</name>
    <dbReference type="NCBI Taxonomy" id="1692"/>
    <lineage>
        <taxon>Bacteria</taxon>
        <taxon>Bacillati</taxon>
        <taxon>Actinomycetota</taxon>
        <taxon>Actinomycetes</taxon>
        <taxon>Bifidobacteriales</taxon>
        <taxon>Bifidobacteriaceae</taxon>
        <taxon>Bifidobacterium</taxon>
    </lineage>
</organism>
<dbReference type="AlphaFoldDB" id="A0A087B6D4"/>
<dbReference type="RefSeq" id="WP_022859502.1">
    <property type="nucleotide sequence ID" value="NZ_JGZB01000013.1"/>
</dbReference>
<evidence type="ECO:0000259" key="1">
    <source>
        <dbReference type="Pfam" id="PF01243"/>
    </source>
</evidence>
<feature type="domain" description="Pyridoxamine 5'-phosphate oxidase N-terminal" evidence="1">
    <location>
        <begin position="4"/>
        <end position="98"/>
    </location>
</feature>
<accession>A0A087B6D4</accession>
<sequence length="134" mass="14435">MAVLTQDMQEFVDANLCWVATQSLDGVLGLGPKMSMYVLDETHLAYHERTAGQTYRNLEDGSPLVVACANLAEKTGYRFRGNVTLHTDDELYKEQVAVAEANGTKVPACIVVLEVTAIEDLTGGAKAGTTIAKD</sequence>
<dbReference type="Proteomes" id="UP000029052">
    <property type="component" value="Unassembled WGS sequence"/>
</dbReference>
<dbReference type="EMBL" id="JGZB01000013">
    <property type="protein sequence ID" value="KFI66584.1"/>
    <property type="molecule type" value="Genomic_DNA"/>
</dbReference>
<dbReference type="STRING" id="1692.BMAGN_1494"/>
<dbReference type="Pfam" id="PF01243">
    <property type="entry name" value="PNPOx_N"/>
    <property type="match status" value="1"/>
</dbReference>
<dbReference type="Gene3D" id="2.30.110.10">
    <property type="entry name" value="Electron Transport, Fmn-binding Protein, Chain A"/>
    <property type="match status" value="1"/>
</dbReference>
<dbReference type="eggNOG" id="COG3576">
    <property type="taxonomic scope" value="Bacteria"/>
</dbReference>